<dbReference type="PANTHER" id="PTHR30627">
    <property type="entry name" value="PEPTIDOGLYCAN D,D-TRANSPEPTIDASE"/>
    <property type="match status" value="1"/>
</dbReference>
<comment type="catalytic activity">
    <reaction evidence="6">
        <text>Preferential cleavage: (Ac)2-L-Lys-D-Ala-|-D-Ala. Also transpeptidation of peptidyl-alanyl moieties that are N-acyl substituents of D-alanine.</text>
        <dbReference type="EC" id="3.4.16.4"/>
    </reaction>
</comment>
<dbReference type="GO" id="GO:0009002">
    <property type="term" value="F:serine-type D-Ala-D-Ala carboxypeptidase activity"/>
    <property type="evidence" value="ECO:0007669"/>
    <property type="project" value="UniProtKB-EC"/>
</dbReference>
<dbReference type="SUPFAM" id="SSF56519">
    <property type="entry name" value="Penicillin binding protein dimerisation domain"/>
    <property type="match status" value="1"/>
</dbReference>
<evidence type="ECO:0000313" key="12">
    <source>
        <dbReference type="Proteomes" id="UP000233343"/>
    </source>
</evidence>
<dbReference type="Gene3D" id="3.40.710.10">
    <property type="entry name" value="DD-peptidase/beta-lactamase superfamily"/>
    <property type="match status" value="1"/>
</dbReference>
<dbReference type="EMBL" id="PISD01000030">
    <property type="protein sequence ID" value="PKG28368.1"/>
    <property type="molecule type" value="Genomic_DNA"/>
</dbReference>
<organism evidence="11 12">
    <name type="scientific">Cytobacillus horneckiae</name>
    <dbReference type="NCBI Taxonomy" id="549687"/>
    <lineage>
        <taxon>Bacteria</taxon>
        <taxon>Bacillati</taxon>
        <taxon>Bacillota</taxon>
        <taxon>Bacilli</taxon>
        <taxon>Bacillales</taxon>
        <taxon>Bacillaceae</taxon>
        <taxon>Cytobacillus</taxon>
    </lineage>
</organism>
<dbReference type="RefSeq" id="WP_066189292.1">
    <property type="nucleotide sequence ID" value="NZ_JARMMB010000015.1"/>
</dbReference>
<keyword evidence="5" id="KW-0472">Membrane</keyword>
<dbReference type="GO" id="GO:0046677">
    <property type="term" value="P:response to antibiotic"/>
    <property type="evidence" value="ECO:0007669"/>
    <property type="project" value="InterPro"/>
</dbReference>
<evidence type="ECO:0000259" key="10">
    <source>
        <dbReference type="Pfam" id="PF05223"/>
    </source>
</evidence>
<protein>
    <recommendedName>
        <fullName evidence="4">serine-type D-Ala-D-Ala carboxypeptidase</fullName>
        <ecNumber evidence="4">3.4.16.4</ecNumber>
    </recommendedName>
</protein>
<dbReference type="PROSITE" id="PS51257">
    <property type="entry name" value="PROKAR_LIPOPROTEIN"/>
    <property type="match status" value="1"/>
</dbReference>
<evidence type="ECO:0000313" key="11">
    <source>
        <dbReference type="EMBL" id="PKG28368.1"/>
    </source>
</evidence>
<feature type="chain" id="PRO_5039068274" description="serine-type D-Ala-D-Ala carboxypeptidase" evidence="7">
    <location>
        <begin position="19"/>
        <end position="672"/>
    </location>
</feature>
<dbReference type="InterPro" id="IPR032710">
    <property type="entry name" value="NTF2-like_dom_sf"/>
</dbReference>
<comment type="subcellular location">
    <subcellularLocation>
        <location evidence="1">Membrane</location>
    </subcellularLocation>
</comment>
<evidence type="ECO:0000256" key="1">
    <source>
        <dbReference type="ARBA" id="ARBA00004370"/>
    </source>
</evidence>
<dbReference type="AlphaFoldDB" id="A0A2N0ZFT4"/>
<dbReference type="InterPro" id="IPR001460">
    <property type="entry name" value="PCN-bd_Tpept"/>
</dbReference>
<dbReference type="Pfam" id="PF05223">
    <property type="entry name" value="MecA_N"/>
    <property type="match status" value="1"/>
</dbReference>
<reference evidence="11 12" key="1">
    <citation type="journal article" date="2010" name="Int. J. Syst. Evol. Microbiol.">
        <title>Bacillus horneckiae sp. nov., isolated from a spacecraft-assembly clean room.</title>
        <authorList>
            <person name="Vaishampayan P."/>
            <person name="Probst A."/>
            <person name="Krishnamurthi S."/>
            <person name="Ghosh S."/>
            <person name="Osman S."/>
            <person name="McDowall A."/>
            <person name="Ruckmani A."/>
            <person name="Mayilraj S."/>
            <person name="Venkateswaran K."/>
        </authorList>
    </citation>
    <scope>NUCLEOTIDE SEQUENCE [LARGE SCALE GENOMIC DNA]</scope>
    <source>
        <strain evidence="12">1PO1SC</strain>
    </source>
</reference>
<evidence type="ECO:0000256" key="3">
    <source>
        <dbReference type="ARBA" id="ARBA00007171"/>
    </source>
</evidence>
<dbReference type="EC" id="3.4.16.4" evidence="4"/>
<feature type="domain" description="Penicillin-binding protein transpeptidase" evidence="8">
    <location>
        <begin position="355"/>
        <end position="654"/>
    </location>
</feature>
<feature type="signal peptide" evidence="7">
    <location>
        <begin position="1"/>
        <end position="18"/>
    </location>
</feature>
<evidence type="ECO:0000256" key="7">
    <source>
        <dbReference type="SAM" id="SignalP"/>
    </source>
</evidence>
<accession>A0A2N0ZFT4</accession>
<dbReference type="GO" id="GO:0016740">
    <property type="term" value="F:transferase activity"/>
    <property type="evidence" value="ECO:0007669"/>
    <property type="project" value="UniProtKB-KW"/>
</dbReference>
<gene>
    <name evidence="11" type="ORF">CWS20_14265</name>
</gene>
<comment type="similarity">
    <text evidence="3">Belongs to the transpeptidase family.</text>
</comment>
<sequence>MRKILVFSVSILFLVVLGACNKDVNPEDRLSQYIEYWNKEDFDKMYRLLSTEAKEAISKEDFVARYEKVYKDLDITDLEITYKKDEEKEINKDEKTIDLPFSAKMNSAAGEIKFTHEATLVKEEAEDEENWFIDWDTTYIFPELGPKDKISYQTVPAQRGEIVDRTGDILAFNGTIYQIGVVPQQMGDQADKTIEELAKLLNMSADQVKKTIEADWVQPEHFVPIKRVSPDNQSLLEKLFALPGVLKQDVQGRVYPAGEAAAHLIGNVATVTADDLEKNKDKGYSNNDVIGKRGLESVFEEKLKGTNGVTIGINKEDGSEVTIAEKPVENGDNVQLTIDLTLQEDLYKQLDGKQGTAAAIDPVTGETLALVSSPSFDPNEATLGYTGAKLEELENDKNQPFLNRFQHTYAPGSVIKPITGAVGLKEGTLNPNDAMDIKGLKWGKGESWGTYKVTRVSDPGKPVDFDLAMMISDNIYFAQAALNLGNDKFTAGLKDFGFEEDIPFDFPIENSQIGELGTEILLADSGYGQGHVEMSVVHLATAYTAFINKGSIIKPILQLNDEKSQVWKENVISEDIAATVETAMKKVVNEPGGTARGARIDGYPLAGKTGTAELKLSADEEGQENGLFVAYNPENPKLLISMMIEGVEKQGGSKIVIDKVTDTFKANKDRFQ</sequence>
<dbReference type="GO" id="GO:0009252">
    <property type="term" value="P:peptidoglycan biosynthetic process"/>
    <property type="evidence" value="ECO:0007669"/>
    <property type="project" value="UniProtKB-UniPathway"/>
</dbReference>
<dbReference type="GO" id="GO:0071972">
    <property type="term" value="F:peptidoglycan L,D-transpeptidase activity"/>
    <property type="evidence" value="ECO:0007669"/>
    <property type="project" value="TreeGrafter"/>
</dbReference>
<keyword evidence="12" id="KW-1185">Reference proteome</keyword>
<dbReference type="UniPathway" id="UPA00219"/>
<keyword evidence="7" id="KW-0732">Signal</keyword>
<feature type="domain" description="Penicillin-binding protein dimerisation" evidence="9">
    <location>
        <begin position="155"/>
        <end position="319"/>
    </location>
</feature>
<dbReference type="Proteomes" id="UP000233343">
    <property type="component" value="Unassembled WGS sequence"/>
</dbReference>
<dbReference type="InterPro" id="IPR012338">
    <property type="entry name" value="Beta-lactam/transpept-like"/>
</dbReference>
<proteinExistence type="inferred from homology"/>
<comment type="caution">
    <text evidence="11">The sequence shown here is derived from an EMBL/GenBank/DDBJ whole genome shotgun (WGS) entry which is preliminary data.</text>
</comment>
<dbReference type="Gene3D" id="3.10.450.100">
    <property type="entry name" value="NTF2-like, domain 1"/>
    <property type="match status" value="1"/>
</dbReference>
<dbReference type="PANTHER" id="PTHR30627:SF25">
    <property type="entry name" value="PENICILLIN-BINDING PROTEIN 3"/>
    <property type="match status" value="1"/>
</dbReference>
<dbReference type="InterPro" id="IPR050515">
    <property type="entry name" value="Beta-lactam/transpept"/>
</dbReference>
<dbReference type="InterPro" id="IPR005311">
    <property type="entry name" value="PBP_dimer"/>
</dbReference>
<dbReference type="Pfam" id="PF03717">
    <property type="entry name" value="PBP_dimer"/>
    <property type="match status" value="1"/>
</dbReference>
<dbReference type="Gene3D" id="3.90.1310.10">
    <property type="entry name" value="Penicillin-binding protein 2a (Domain 2)"/>
    <property type="match status" value="1"/>
</dbReference>
<dbReference type="SUPFAM" id="SSF56601">
    <property type="entry name" value="beta-lactamase/transpeptidase-like"/>
    <property type="match status" value="1"/>
</dbReference>
<dbReference type="GO" id="GO:0071555">
    <property type="term" value="P:cell wall organization"/>
    <property type="evidence" value="ECO:0007669"/>
    <property type="project" value="TreeGrafter"/>
</dbReference>
<name>A0A2N0ZFT4_9BACI</name>
<evidence type="ECO:0000256" key="2">
    <source>
        <dbReference type="ARBA" id="ARBA00004752"/>
    </source>
</evidence>
<dbReference type="Pfam" id="PF00905">
    <property type="entry name" value="Transpeptidase"/>
    <property type="match status" value="1"/>
</dbReference>
<evidence type="ECO:0000256" key="6">
    <source>
        <dbReference type="ARBA" id="ARBA00034000"/>
    </source>
</evidence>
<evidence type="ECO:0000256" key="5">
    <source>
        <dbReference type="ARBA" id="ARBA00023136"/>
    </source>
</evidence>
<feature type="domain" description="NTF2-like N-terminal transpeptidase" evidence="10">
    <location>
        <begin position="25"/>
        <end position="147"/>
    </location>
</feature>
<evidence type="ECO:0000259" key="8">
    <source>
        <dbReference type="Pfam" id="PF00905"/>
    </source>
</evidence>
<evidence type="ECO:0000259" key="9">
    <source>
        <dbReference type="Pfam" id="PF03717"/>
    </source>
</evidence>
<evidence type="ECO:0000256" key="4">
    <source>
        <dbReference type="ARBA" id="ARBA00012448"/>
    </source>
</evidence>
<comment type="pathway">
    <text evidence="2">Cell wall biogenesis; peptidoglycan biosynthesis.</text>
</comment>
<dbReference type="GO" id="GO:0008658">
    <property type="term" value="F:penicillin binding"/>
    <property type="evidence" value="ECO:0007669"/>
    <property type="project" value="InterPro"/>
</dbReference>
<dbReference type="SUPFAM" id="SSF54427">
    <property type="entry name" value="NTF2-like"/>
    <property type="match status" value="1"/>
</dbReference>
<dbReference type="InterPro" id="IPR007887">
    <property type="entry name" value="MecA_N"/>
</dbReference>
<dbReference type="Gene3D" id="3.30.1390.30">
    <property type="entry name" value="Penicillin-binding protein 2a, domain 3"/>
    <property type="match status" value="1"/>
</dbReference>
<keyword evidence="11" id="KW-0808">Transferase</keyword>
<dbReference type="InterPro" id="IPR036138">
    <property type="entry name" value="PBP_dimer_sf"/>
</dbReference>
<dbReference type="GO" id="GO:0005886">
    <property type="term" value="C:plasma membrane"/>
    <property type="evidence" value="ECO:0007669"/>
    <property type="project" value="TreeGrafter"/>
</dbReference>